<dbReference type="AlphaFoldDB" id="C6LHF5"/>
<dbReference type="eggNOG" id="ENOG502ZCFE">
    <property type="taxonomic scope" value="Bacteria"/>
</dbReference>
<dbReference type="EMBL" id="ACCL02000014">
    <property type="protein sequence ID" value="EET59942.1"/>
    <property type="molecule type" value="Genomic_DNA"/>
</dbReference>
<keyword evidence="2" id="KW-1185">Reference proteome</keyword>
<proteinExistence type="predicted"/>
<protein>
    <submittedName>
        <fullName evidence="1">Uncharacterized protein</fullName>
    </submittedName>
</protein>
<sequence length="410" mass="45805">MRKDVESLKKKFMVNCDLCDARKISEEGLAAYEQIVINADMLVEDERSREILHRLPVTLNVDNTLELEEGVQVVTINGHHEITGDMESDKKIVLIVNGSLVIEADTQKYLENVVGIYVNGKVRYPKSMTPWMGKLSVNGSVSCIPDGCIVLKPEFEADRYFHLRAREGARYYAERKVLLTDPETDIQALAEKKVHFVTRNAVILEKLVAQAVALFDEETDIAVVPEGFAYIKDDARLDETLLRRYGGRLFIGGDLQLDENSDACLQQVEKLIIQGKVQLLKRQEEAFLALDAKYRKLELCKGKCLKNKVSVTVDRALLSGAQEGICIANCADVCVKDDVEPEEILAKLEIKNCASVSCNPAQRSAVELVSENVANITENDGGENEKRFPVRNFMGTMADTKVVNADCYIL</sequence>
<evidence type="ECO:0000313" key="1">
    <source>
        <dbReference type="EMBL" id="EET59942.1"/>
    </source>
</evidence>
<dbReference type="STRING" id="168384.SAMN05660368_00712"/>
<organism evidence="1 2">
    <name type="scientific">Marvinbryantia formatexigens DSM 14469</name>
    <dbReference type="NCBI Taxonomy" id="478749"/>
    <lineage>
        <taxon>Bacteria</taxon>
        <taxon>Bacillati</taxon>
        <taxon>Bacillota</taxon>
        <taxon>Clostridia</taxon>
        <taxon>Lachnospirales</taxon>
        <taxon>Lachnospiraceae</taxon>
        <taxon>Marvinbryantia</taxon>
    </lineage>
</organism>
<name>C6LHF5_9FIRM</name>
<accession>C6LHF5</accession>
<comment type="caution">
    <text evidence="1">The sequence shown here is derived from an EMBL/GenBank/DDBJ whole genome shotgun (WGS) entry which is preliminary data.</text>
</comment>
<dbReference type="Proteomes" id="UP000005561">
    <property type="component" value="Unassembled WGS sequence"/>
</dbReference>
<reference evidence="1" key="1">
    <citation type="submission" date="2009-07" db="EMBL/GenBank/DDBJ databases">
        <authorList>
            <person name="Weinstock G."/>
            <person name="Sodergren E."/>
            <person name="Clifton S."/>
            <person name="Fulton L."/>
            <person name="Fulton B."/>
            <person name="Courtney L."/>
            <person name="Fronick C."/>
            <person name="Harrison M."/>
            <person name="Strong C."/>
            <person name="Farmer C."/>
            <person name="Delahaunty K."/>
            <person name="Markovic C."/>
            <person name="Hall O."/>
            <person name="Minx P."/>
            <person name="Tomlinson C."/>
            <person name="Mitreva M."/>
            <person name="Nelson J."/>
            <person name="Hou S."/>
            <person name="Wollam A."/>
            <person name="Pepin K.H."/>
            <person name="Johnson M."/>
            <person name="Bhonagiri V."/>
            <person name="Nash W.E."/>
            <person name="Warren W."/>
            <person name="Chinwalla A."/>
            <person name="Mardis E.R."/>
            <person name="Wilson R.K."/>
        </authorList>
    </citation>
    <scope>NUCLEOTIDE SEQUENCE [LARGE SCALE GENOMIC DNA]</scope>
    <source>
        <strain evidence="1">DSM 14469</strain>
    </source>
</reference>
<evidence type="ECO:0000313" key="2">
    <source>
        <dbReference type="Proteomes" id="UP000005561"/>
    </source>
</evidence>
<gene>
    <name evidence="1" type="ORF">BRYFOR_08066</name>
</gene>